<dbReference type="Pfam" id="PF07453">
    <property type="entry name" value="NUMOD1"/>
    <property type="match status" value="1"/>
</dbReference>
<dbReference type="EMBL" id="FCOR01000004">
    <property type="protein sequence ID" value="CVK15991.1"/>
    <property type="molecule type" value="Genomic_DNA"/>
</dbReference>
<sequence length="241" mass="28121">MQQNHKYPYQNMNLTDMEGEIWKDIPDFEGYYQISNLGRVKSLARELNFYREGTKRVRRFVKTDKIIKQYTPKNHINRFTGKPSYHLTCSIKTELVTHRGSVARLVYRTFVKDVNKFKERVVVAHRDEDPFNNEVSNLYIQTFKELNIRNIKAGRLTPPKINELPKETYAKIYKGRLIPIAQYILTGELIATYPSITHAAKKYGISSGNLNNALNRPNRTCKGFIWKKLPTDGTENEMLSD</sequence>
<feature type="domain" description="Nuclease-associated modular DNA-binding 1" evidence="1">
    <location>
        <begin position="178"/>
        <end position="214"/>
    </location>
</feature>
<feature type="domain" description="NUMOD4" evidence="2">
    <location>
        <begin position="20"/>
        <end position="87"/>
    </location>
</feature>
<dbReference type="AlphaFoldDB" id="A0A0X3ANR4"/>
<dbReference type="SUPFAM" id="SSF54060">
    <property type="entry name" value="His-Me finger endonucleases"/>
    <property type="match status" value="1"/>
</dbReference>
<dbReference type="Proteomes" id="UP000182761">
    <property type="component" value="Unassembled WGS sequence"/>
</dbReference>
<organism evidence="3 4">
    <name type="scientific">Apibacter mensalis</name>
    <dbReference type="NCBI Taxonomy" id="1586267"/>
    <lineage>
        <taxon>Bacteria</taxon>
        <taxon>Pseudomonadati</taxon>
        <taxon>Bacteroidota</taxon>
        <taxon>Flavobacteriia</taxon>
        <taxon>Flavobacteriales</taxon>
        <taxon>Weeksellaceae</taxon>
        <taxon>Apibacter</taxon>
    </lineage>
</organism>
<protein>
    <submittedName>
        <fullName evidence="3">NUMOD1 domain-containing protein</fullName>
    </submittedName>
</protein>
<dbReference type="Pfam" id="PF07463">
    <property type="entry name" value="NUMOD4"/>
    <property type="match status" value="1"/>
</dbReference>
<dbReference type="Gene3D" id="1.10.10.10">
    <property type="entry name" value="Winged helix-like DNA-binding domain superfamily/Winged helix DNA-binding domain"/>
    <property type="match status" value="1"/>
</dbReference>
<dbReference type="Gene3D" id="3.90.75.20">
    <property type="match status" value="1"/>
</dbReference>
<evidence type="ECO:0000313" key="3">
    <source>
        <dbReference type="EMBL" id="CVK15991.1"/>
    </source>
</evidence>
<dbReference type="GO" id="GO:0016788">
    <property type="term" value="F:hydrolase activity, acting on ester bonds"/>
    <property type="evidence" value="ECO:0007669"/>
    <property type="project" value="InterPro"/>
</dbReference>
<evidence type="ECO:0000259" key="1">
    <source>
        <dbReference type="Pfam" id="PF07453"/>
    </source>
</evidence>
<evidence type="ECO:0000313" key="4">
    <source>
        <dbReference type="Proteomes" id="UP000182761"/>
    </source>
</evidence>
<accession>A0A0X3ANR4</accession>
<dbReference type="RefSeq" id="WP_055425205.1">
    <property type="nucleotide sequence ID" value="NZ_FCOR01000004.1"/>
</dbReference>
<gene>
    <name evidence="3" type="ORF">Ga0061079_104110</name>
</gene>
<reference evidence="3 4" key="1">
    <citation type="submission" date="2016-01" db="EMBL/GenBank/DDBJ databases">
        <authorList>
            <person name="McClelland M."/>
            <person name="Jain A."/>
            <person name="Saraogi P."/>
            <person name="Mendelson R."/>
            <person name="Westerman R."/>
            <person name="SanMiguel P."/>
            <person name="Csonka L."/>
        </authorList>
    </citation>
    <scope>NUCLEOTIDE SEQUENCE [LARGE SCALE GENOMIC DNA]</scope>
    <source>
        <strain evidence="3 4">R-53146</strain>
    </source>
</reference>
<dbReference type="InterPro" id="IPR003647">
    <property type="entry name" value="Intron_nuc_1_rpt"/>
</dbReference>
<dbReference type="SMART" id="SM00497">
    <property type="entry name" value="IENR1"/>
    <property type="match status" value="1"/>
</dbReference>
<dbReference type="STRING" id="1586267.GCA_001418685_00830"/>
<dbReference type="InterPro" id="IPR036388">
    <property type="entry name" value="WH-like_DNA-bd_sf"/>
</dbReference>
<dbReference type="InterPro" id="IPR044925">
    <property type="entry name" value="His-Me_finger_sf"/>
</dbReference>
<dbReference type="InterPro" id="IPR010902">
    <property type="entry name" value="NUMOD4"/>
</dbReference>
<proteinExistence type="predicted"/>
<dbReference type="OrthoDB" id="6631788at2"/>
<dbReference type="InterPro" id="IPR010896">
    <property type="entry name" value="NUMOD1"/>
</dbReference>
<name>A0A0X3ANR4_9FLAO</name>
<evidence type="ECO:0000259" key="2">
    <source>
        <dbReference type="Pfam" id="PF07463"/>
    </source>
</evidence>
<keyword evidence="4" id="KW-1185">Reference proteome</keyword>